<keyword evidence="4 5" id="KW-0539">Nucleus</keyword>
<name>A0AAV8UJM1_9RHOD</name>
<sequence length="250" mass="29303">MASLRNAMPRREHRERSQLASRGKLGLLEKKKDYKLRAKDYHRKQDRLTALKERAAFKNPDEFYFGMIRGKAGEKTQDGVGVRTAEESMLASSRDMSYVYTKAAMDQSRSEKLKCSAHFLDSSKEARSTRQHTIFVEDEEEQREFDATQHFDVPRELLHRSFNRPRTSDMDRYVLQEKGDGSVATAEKEKARDYAEIADRMKRSKRLTKLGLSINMEKHLKGKGAKRKVKARDPWTEEPAVYKWRKQRQR</sequence>
<proteinExistence type="inferred from homology"/>
<evidence type="ECO:0000256" key="4">
    <source>
        <dbReference type="ARBA" id="ARBA00023242"/>
    </source>
</evidence>
<comment type="subunit">
    <text evidence="5">Component of the ribosomal small subunit (SSU) processome.</text>
</comment>
<comment type="similarity">
    <text evidence="2 5">Belongs to the UTP11 family.</text>
</comment>
<dbReference type="InterPro" id="IPR007144">
    <property type="entry name" value="SSU_processome_Utp11"/>
</dbReference>
<dbReference type="GO" id="GO:0032040">
    <property type="term" value="C:small-subunit processome"/>
    <property type="evidence" value="ECO:0007669"/>
    <property type="project" value="UniProtKB-UniRule"/>
</dbReference>
<dbReference type="PANTHER" id="PTHR12838:SF0">
    <property type="entry name" value="U3 SMALL NUCLEOLAR RNA-ASSOCIATED PROTEIN 11-RELATED"/>
    <property type="match status" value="1"/>
</dbReference>
<dbReference type="AlphaFoldDB" id="A0AAV8UJM1"/>
<evidence type="ECO:0000256" key="5">
    <source>
        <dbReference type="PIRNR" id="PIRNR015952"/>
    </source>
</evidence>
<protein>
    <recommendedName>
        <fullName evidence="5">U3 small nucleolar RNA-associated protein 11</fullName>
        <shortName evidence="5">U3 snoRNA-associated protein 11</shortName>
    </recommendedName>
</protein>
<gene>
    <name evidence="7" type="ORF">NDN08_006070</name>
</gene>
<dbReference type="GO" id="GO:0006364">
    <property type="term" value="P:rRNA processing"/>
    <property type="evidence" value="ECO:0007669"/>
    <property type="project" value="UniProtKB-UniRule"/>
</dbReference>
<keyword evidence="8" id="KW-1185">Reference proteome</keyword>
<organism evidence="7 8">
    <name type="scientific">Rhodosorus marinus</name>
    <dbReference type="NCBI Taxonomy" id="101924"/>
    <lineage>
        <taxon>Eukaryota</taxon>
        <taxon>Rhodophyta</taxon>
        <taxon>Stylonematophyceae</taxon>
        <taxon>Stylonematales</taxon>
        <taxon>Stylonemataceae</taxon>
        <taxon>Rhodosorus</taxon>
    </lineage>
</organism>
<evidence type="ECO:0000256" key="1">
    <source>
        <dbReference type="ARBA" id="ARBA00004604"/>
    </source>
</evidence>
<comment type="subcellular location">
    <subcellularLocation>
        <location evidence="1 5">Nucleus</location>
        <location evidence="1 5">Nucleolus</location>
    </subcellularLocation>
</comment>
<dbReference type="Pfam" id="PF03998">
    <property type="entry name" value="Utp11"/>
    <property type="match status" value="1"/>
</dbReference>
<evidence type="ECO:0000256" key="3">
    <source>
        <dbReference type="ARBA" id="ARBA00022552"/>
    </source>
</evidence>
<evidence type="ECO:0000256" key="2">
    <source>
        <dbReference type="ARBA" id="ARBA00008105"/>
    </source>
</evidence>
<feature type="region of interest" description="Disordered" evidence="6">
    <location>
        <begin position="1"/>
        <end position="24"/>
    </location>
</feature>
<dbReference type="EMBL" id="JAMWBK010000008">
    <property type="protein sequence ID" value="KAJ8902750.1"/>
    <property type="molecule type" value="Genomic_DNA"/>
</dbReference>
<evidence type="ECO:0000313" key="8">
    <source>
        <dbReference type="Proteomes" id="UP001157974"/>
    </source>
</evidence>
<accession>A0AAV8UJM1</accession>
<reference evidence="7 8" key="1">
    <citation type="journal article" date="2023" name="Nat. Commun.">
        <title>Origin of minicircular mitochondrial genomes in red algae.</title>
        <authorList>
            <person name="Lee Y."/>
            <person name="Cho C.H."/>
            <person name="Lee Y.M."/>
            <person name="Park S.I."/>
            <person name="Yang J.H."/>
            <person name="West J.A."/>
            <person name="Bhattacharya D."/>
            <person name="Yoon H.S."/>
        </authorList>
    </citation>
    <scope>NUCLEOTIDE SEQUENCE [LARGE SCALE GENOMIC DNA]</scope>
    <source>
        <strain evidence="7 8">CCMP1338</strain>
        <tissue evidence="7">Whole cell</tissue>
    </source>
</reference>
<dbReference type="PIRSF" id="PIRSF015952">
    <property type="entry name" value="U3snoRNP11"/>
    <property type="match status" value="1"/>
</dbReference>
<comment type="caution">
    <text evidence="7">The sequence shown here is derived from an EMBL/GenBank/DDBJ whole genome shotgun (WGS) entry which is preliminary data.</text>
</comment>
<comment type="function">
    <text evidence="5">Involved in nucleolar processing of pre-18S ribosomal RNA.</text>
</comment>
<dbReference type="PANTHER" id="PTHR12838">
    <property type="entry name" value="U3 SMALL NUCLEOLAR RNA-ASSOCIATED PROTEIN 11"/>
    <property type="match status" value="1"/>
</dbReference>
<evidence type="ECO:0000313" key="7">
    <source>
        <dbReference type="EMBL" id="KAJ8902750.1"/>
    </source>
</evidence>
<keyword evidence="3 5" id="KW-0698">rRNA processing</keyword>
<dbReference type="Proteomes" id="UP001157974">
    <property type="component" value="Unassembled WGS sequence"/>
</dbReference>
<evidence type="ECO:0000256" key="6">
    <source>
        <dbReference type="SAM" id="MobiDB-lite"/>
    </source>
</evidence>